<dbReference type="AlphaFoldDB" id="A0A0F8ZA77"/>
<gene>
    <name evidence="1" type="ORF">LCGC14_2799330</name>
</gene>
<sequence>MCLETINKKPPSPTGVGYKVFLKDGRFLFGQFSTGGRRIGRWLKSGYYGATHLATSINGAYTPGFHVYVAKSAAEFEVEDRIPCLLVVRKVHYRKARLAGMGKILVGDKVKRVKVIVADEIYIEPSK</sequence>
<proteinExistence type="predicted"/>
<protein>
    <submittedName>
        <fullName evidence="1">Uncharacterized protein</fullName>
    </submittedName>
</protein>
<name>A0A0F8ZA77_9ZZZZ</name>
<accession>A0A0F8ZA77</accession>
<reference evidence="1" key="1">
    <citation type="journal article" date="2015" name="Nature">
        <title>Complex archaea that bridge the gap between prokaryotes and eukaryotes.</title>
        <authorList>
            <person name="Spang A."/>
            <person name="Saw J.H."/>
            <person name="Jorgensen S.L."/>
            <person name="Zaremba-Niedzwiedzka K."/>
            <person name="Martijn J."/>
            <person name="Lind A.E."/>
            <person name="van Eijk R."/>
            <person name="Schleper C."/>
            <person name="Guy L."/>
            <person name="Ettema T.J."/>
        </authorList>
    </citation>
    <scope>NUCLEOTIDE SEQUENCE</scope>
</reference>
<dbReference type="EMBL" id="LAZR01052486">
    <property type="protein sequence ID" value="KKK82845.1"/>
    <property type="molecule type" value="Genomic_DNA"/>
</dbReference>
<organism evidence="1">
    <name type="scientific">marine sediment metagenome</name>
    <dbReference type="NCBI Taxonomy" id="412755"/>
    <lineage>
        <taxon>unclassified sequences</taxon>
        <taxon>metagenomes</taxon>
        <taxon>ecological metagenomes</taxon>
    </lineage>
</organism>
<comment type="caution">
    <text evidence="1">The sequence shown here is derived from an EMBL/GenBank/DDBJ whole genome shotgun (WGS) entry which is preliminary data.</text>
</comment>
<evidence type="ECO:0000313" key="1">
    <source>
        <dbReference type="EMBL" id="KKK82845.1"/>
    </source>
</evidence>